<evidence type="ECO:0000259" key="1">
    <source>
        <dbReference type="PROSITE" id="PS50943"/>
    </source>
</evidence>
<sequence>MQQPLAQFLCAGQVRRQQGMVGQRTTPGLRDDRYRWVLDRLKSRRKELGMTQERLGELLGIHRQYVSRVELGERRLDIVEFVDFARALNLDPLLIVEDIEQAST</sequence>
<dbReference type="InterPro" id="IPR001387">
    <property type="entry name" value="Cro/C1-type_HTH"/>
</dbReference>
<comment type="caution">
    <text evidence="2">The sequence shown here is derived from an EMBL/GenBank/DDBJ whole genome shotgun (WGS) entry which is preliminary data.</text>
</comment>
<keyword evidence="3" id="KW-1185">Reference proteome</keyword>
<dbReference type="Gene3D" id="1.10.260.40">
    <property type="entry name" value="lambda repressor-like DNA-binding domains"/>
    <property type="match status" value="1"/>
</dbReference>
<organism evidence="2 3">
    <name type="scientific">Qipengyuania vulgaris</name>
    <dbReference type="NCBI Taxonomy" id="291985"/>
    <lineage>
        <taxon>Bacteria</taxon>
        <taxon>Pseudomonadati</taxon>
        <taxon>Pseudomonadota</taxon>
        <taxon>Alphaproteobacteria</taxon>
        <taxon>Sphingomonadales</taxon>
        <taxon>Erythrobacteraceae</taxon>
        <taxon>Qipengyuania</taxon>
    </lineage>
</organism>
<dbReference type="GO" id="GO:0003677">
    <property type="term" value="F:DNA binding"/>
    <property type="evidence" value="ECO:0007669"/>
    <property type="project" value="InterPro"/>
</dbReference>
<dbReference type="OrthoDB" id="9815697at2"/>
<dbReference type="InterPro" id="IPR010982">
    <property type="entry name" value="Lambda_DNA-bd_dom_sf"/>
</dbReference>
<gene>
    <name evidence="2" type="ORF">GRI69_10265</name>
</gene>
<accession>A0A844XUJ0</accession>
<proteinExistence type="predicted"/>
<feature type="domain" description="HTH cro/C1-type" evidence="1">
    <location>
        <begin position="41"/>
        <end position="95"/>
    </location>
</feature>
<reference evidence="2 3" key="1">
    <citation type="submission" date="2019-12" db="EMBL/GenBank/DDBJ databases">
        <title>Genomic-based taxomic classification of the family Erythrobacteraceae.</title>
        <authorList>
            <person name="Xu L."/>
        </authorList>
    </citation>
    <scope>NUCLEOTIDE SEQUENCE [LARGE SCALE GENOMIC DNA]</scope>
    <source>
        <strain evidence="2 3">DSM 17792</strain>
    </source>
</reference>
<dbReference type="EMBL" id="WTYC01000005">
    <property type="protein sequence ID" value="MXO48642.1"/>
    <property type="molecule type" value="Genomic_DNA"/>
</dbReference>
<evidence type="ECO:0000313" key="2">
    <source>
        <dbReference type="EMBL" id="MXO48642.1"/>
    </source>
</evidence>
<evidence type="ECO:0000313" key="3">
    <source>
        <dbReference type="Proteomes" id="UP000448199"/>
    </source>
</evidence>
<dbReference type="CDD" id="cd00093">
    <property type="entry name" value="HTH_XRE"/>
    <property type="match status" value="1"/>
</dbReference>
<name>A0A844XUJ0_9SPHN</name>
<protein>
    <submittedName>
        <fullName evidence="2">Helix-turn-helix domain-containing protein</fullName>
    </submittedName>
</protein>
<dbReference type="RefSeq" id="WP_160728203.1">
    <property type="nucleotide sequence ID" value="NZ_WTYC01000005.1"/>
</dbReference>
<dbReference type="PROSITE" id="PS50943">
    <property type="entry name" value="HTH_CROC1"/>
    <property type="match status" value="1"/>
</dbReference>
<dbReference type="AlphaFoldDB" id="A0A844XUJ0"/>
<dbReference type="SMART" id="SM00530">
    <property type="entry name" value="HTH_XRE"/>
    <property type="match status" value="1"/>
</dbReference>
<dbReference type="Proteomes" id="UP000448199">
    <property type="component" value="Unassembled WGS sequence"/>
</dbReference>
<dbReference type="SUPFAM" id="SSF47413">
    <property type="entry name" value="lambda repressor-like DNA-binding domains"/>
    <property type="match status" value="1"/>
</dbReference>
<dbReference type="Pfam" id="PF01381">
    <property type="entry name" value="HTH_3"/>
    <property type="match status" value="1"/>
</dbReference>